<dbReference type="EMBL" id="AYRZ02000010">
    <property type="protein sequence ID" value="PHT70460.1"/>
    <property type="molecule type" value="Genomic_DNA"/>
</dbReference>
<proteinExistence type="predicted"/>
<keyword evidence="4" id="KW-0961">Cell wall biogenesis/degradation</keyword>
<evidence type="ECO:0000256" key="4">
    <source>
        <dbReference type="ARBA" id="ARBA00023316"/>
    </source>
</evidence>
<dbReference type="Pfam" id="PF14223">
    <property type="entry name" value="Retrotran_gag_2"/>
    <property type="match status" value="1"/>
</dbReference>
<gene>
    <name evidence="8" type="ORF">T459_25564</name>
</gene>
<dbReference type="InterPro" id="IPR000070">
    <property type="entry name" value="Pectinesterase_cat"/>
</dbReference>
<keyword evidence="6" id="KW-0472">Membrane</keyword>
<dbReference type="Pfam" id="PF01095">
    <property type="entry name" value="Pectinesterase"/>
    <property type="match status" value="2"/>
</dbReference>
<keyword evidence="2" id="KW-0378">Hydrolase</keyword>
<dbReference type="STRING" id="4072.A0A2G2YL38"/>
<accession>A0A2G2YL38</accession>
<dbReference type="GO" id="GO:0045490">
    <property type="term" value="P:pectin catabolic process"/>
    <property type="evidence" value="ECO:0007669"/>
    <property type="project" value="UniProtKB-UniPathway"/>
</dbReference>
<keyword evidence="6" id="KW-0812">Transmembrane</keyword>
<comment type="catalytic activity">
    <reaction evidence="5">
        <text>[(1-&gt;4)-alpha-D-galacturonosyl methyl ester](n) + n H2O = [(1-&gt;4)-alpha-D-galacturonosyl](n) + n methanol + n H(+)</text>
        <dbReference type="Rhea" id="RHEA:22380"/>
        <dbReference type="Rhea" id="RHEA-COMP:14570"/>
        <dbReference type="Rhea" id="RHEA-COMP:14573"/>
        <dbReference type="ChEBI" id="CHEBI:15377"/>
        <dbReference type="ChEBI" id="CHEBI:15378"/>
        <dbReference type="ChEBI" id="CHEBI:17790"/>
        <dbReference type="ChEBI" id="CHEBI:140522"/>
        <dbReference type="ChEBI" id="CHEBI:140523"/>
        <dbReference type="EC" id="3.1.1.11"/>
    </reaction>
</comment>
<evidence type="ECO:0000313" key="8">
    <source>
        <dbReference type="EMBL" id="PHT70460.1"/>
    </source>
</evidence>
<keyword evidence="9" id="KW-1185">Reference proteome</keyword>
<dbReference type="GO" id="GO:0030599">
    <property type="term" value="F:pectinesterase activity"/>
    <property type="evidence" value="ECO:0000318"/>
    <property type="project" value="GO_Central"/>
</dbReference>
<evidence type="ECO:0000256" key="2">
    <source>
        <dbReference type="ARBA" id="ARBA00022801"/>
    </source>
</evidence>
<dbReference type="SUPFAM" id="SSF51126">
    <property type="entry name" value="Pectin lyase-like"/>
    <property type="match status" value="2"/>
</dbReference>
<dbReference type="Proteomes" id="UP000222542">
    <property type="component" value="Unassembled WGS sequence"/>
</dbReference>
<comment type="pathway">
    <text evidence="1">Glycan metabolism; pectin degradation; 2-dehydro-3-deoxy-D-gluconate from pectin: step 1/5.</text>
</comment>
<feature type="domain" description="Pectinesterase catalytic" evidence="7">
    <location>
        <begin position="384"/>
        <end position="471"/>
    </location>
</feature>
<evidence type="ECO:0000259" key="7">
    <source>
        <dbReference type="Pfam" id="PF01095"/>
    </source>
</evidence>
<name>A0A2G2YL38_CAPAN</name>
<evidence type="ECO:0000256" key="5">
    <source>
        <dbReference type="ARBA" id="ARBA00047928"/>
    </source>
</evidence>
<dbReference type="PANTHER" id="PTHR31707">
    <property type="entry name" value="PECTINESTERASE"/>
    <property type="match status" value="1"/>
</dbReference>
<evidence type="ECO:0000313" key="9">
    <source>
        <dbReference type="Proteomes" id="UP000222542"/>
    </source>
</evidence>
<feature type="transmembrane region" description="Helical" evidence="6">
    <location>
        <begin position="28"/>
        <end position="50"/>
    </location>
</feature>
<reference evidence="8 9" key="2">
    <citation type="journal article" date="2017" name="Genome Biol.">
        <title>New reference genome sequences of hot pepper reveal the massive evolution of plant disease-resistance genes by retroduplication.</title>
        <authorList>
            <person name="Kim S."/>
            <person name="Park J."/>
            <person name="Yeom S.I."/>
            <person name="Kim Y.M."/>
            <person name="Seo E."/>
            <person name="Kim K.T."/>
            <person name="Kim M.S."/>
            <person name="Lee J.M."/>
            <person name="Cheong K."/>
            <person name="Shin H.S."/>
            <person name="Kim S.B."/>
            <person name="Han K."/>
            <person name="Lee J."/>
            <person name="Park M."/>
            <person name="Lee H.A."/>
            <person name="Lee H.Y."/>
            <person name="Lee Y."/>
            <person name="Oh S."/>
            <person name="Lee J.H."/>
            <person name="Choi E."/>
            <person name="Choi E."/>
            <person name="Lee S.E."/>
            <person name="Jeon J."/>
            <person name="Kim H."/>
            <person name="Choi G."/>
            <person name="Song H."/>
            <person name="Lee J."/>
            <person name="Lee S.C."/>
            <person name="Kwon J.K."/>
            <person name="Lee H.Y."/>
            <person name="Koo N."/>
            <person name="Hong Y."/>
            <person name="Kim R.W."/>
            <person name="Kang W.H."/>
            <person name="Huh J.H."/>
            <person name="Kang B.C."/>
            <person name="Yang T.J."/>
            <person name="Lee Y.H."/>
            <person name="Bennetzen J.L."/>
            <person name="Choi D."/>
        </authorList>
    </citation>
    <scope>NUCLEOTIDE SEQUENCE [LARGE SCALE GENOMIC DNA]</scope>
    <source>
        <strain evidence="9">cv. CM334</strain>
    </source>
</reference>
<comment type="caution">
    <text evidence="8">The sequence shown here is derived from an EMBL/GenBank/DDBJ whole genome shotgun (WGS) entry which is preliminary data.</text>
</comment>
<dbReference type="InterPro" id="IPR012334">
    <property type="entry name" value="Pectin_lyas_fold"/>
</dbReference>
<reference evidence="8 9" key="1">
    <citation type="journal article" date="2014" name="Nat. Genet.">
        <title>Genome sequence of the hot pepper provides insights into the evolution of pungency in Capsicum species.</title>
        <authorList>
            <person name="Kim S."/>
            <person name="Park M."/>
            <person name="Yeom S.I."/>
            <person name="Kim Y.M."/>
            <person name="Lee J.M."/>
            <person name="Lee H.A."/>
            <person name="Seo E."/>
            <person name="Choi J."/>
            <person name="Cheong K."/>
            <person name="Kim K.T."/>
            <person name="Jung K."/>
            <person name="Lee G.W."/>
            <person name="Oh S.K."/>
            <person name="Bae C."/>
            <person name="Kim S.B."/>
            <person name="Lee H.Y."/>
            <person name="Kim S.Y."/>
            <person name="Kim M.S."/>
            <person name="Kang B.C."/>
            <person name="Jo Y.D."/>
            <person name="Yang H.B."/>
            <person name="Jeong H.J."/>
            <person name="Kang W.H."/>
            <person name="Kwon J.K."/>
            <person name="Shin C."/>
            <person name="Lim J.Y."/>
            <person name="Park J.H."/>
            <person name="Huh J.H."/>
            <person name="Kim J.S."/>
            <person name="Kim B.D."/>
            <person name="Cohen O."/>
            <person name="Paran I."/>
            <person name="Suh M.C."/>
            <person name="Lee S.B."/>
            <person name="Kim Y.K."/>
            <person name="Shin Y."/>
            <person name="Noh S.J."/>
            <person name="Park J."/>
            <person name="Seo Y.S."/>
            <person name="Kwon S.Y."/>
            <person name="Kim H.A."/>
            <person name="Park J.M."/>
            <person name="Kim H.J."/>
            <person name="Choi S.B."/>
            <person name="Bosland P.W."/>
            <person name="Reeves G."/>
            <person name="Jo S.H."/>
            <person name="Lee B.W."/>
            <person name="Cho H.T."/>
            <person name="Choi H.S."/>
            <person name="Lee M.S."/>
            <person name="Yu Y."/>
            <person name="Do Choi Y."/>
            <person name="Park B.S."/>
            <person name="van Deynze A."/>
            <person name="Ashrafi H."/>
            <person name="Hill T."/>
            <person name="Kim W.T."/>
            <person name="Pai H.S."/>
            <person name="Ahn H.K."/>
            <person name="Yeam I."/>
            <person name="Giovannoni J.J."/>
            <person name="Rose J.K."/>
            <person name="Sorensen I."/>
            <person name="Lee S.J."/>
            <person name="Kim R.W."/>
            <person name="Choi I.Y."/>
            <person name="Choi B.S."/>
            <person name="Lim J.S."/>
            <person name="Lee Y.H."/>
            <person name="Choi D."/>
        </authorList>
    </citation>
    <scope>NUCLEOTIDE SEQUENCE [LARGE SCALE GENOMIC DNA]</scope>
    <source>
        <strain evidence="9">cv. CM334</strain>
    </source>
</reference>
<organism evidence="8 9">
    <name type="scientific">Capsicum annuum</name>
    <name type="common">Capsicum pepper</name>
    <dbReference type="NCBI Taxonomy" id="4072"/>
    <lineage>
        <taxon>Eukaryota</taxon>
        <taxon>Viridiplantae</taxon>
        <taxon>Streptophyta</taxon>
        <taxon>Embryophyta</taxon>
        <taxon>Tracheophyta</taxon>
        <taxon>Spermatophyta</taxon>
        <taxon>Magnoliopsida</taxon>
        <taxon>eudicotyledons</taxon>
        <taxon>Gunneridae</taxon>
        <taxon>Pentapetalae</taxon>
        <taxon>asterids</taxon>
        <taxon>lamiids</taxon>
        <taxon>Solanales</taxon>
        <taxon>Solanaceae</taxon>
        <taxon>Solanoideae</taxon>
        <taxon>Capsiceae</taxon>
        <taxon>Capsicum</taxon>
    </lineage>
</organism>
<dbReference type="UniPathway" id="UPA00545">
    <property type="reaction ID" value="UER00823"/>
</dbReference>
<dbReference type="Gramene" id="PHT70460">
    <property type="protein sequence ID" value="PHT70460"/>
    <property type="gene ID" value="T459_25564"/>
</dbReference>
<dbReference type="InterPro" id="IPR011050">
    <property type="entry name" value="Pectin_lyase_fold/virulence"/>
</dbReference>
<keyword evidence="6" id="KW-1133">Transmembrane helix</keyword>
<dbReference type="Gene3D" id="2.160.20.10">
    <property type="entry name" value="Single-stranded right-handed beta-helix, Pectin lyase-like"/>
    <property type="match status" value="2"/>
</dbReference>
<dbReference type="CDD" id="cd09272">
    <property type="entry name" value="RNase_HI_RT_Ty1"/>
    <property type="match status" value="1"/>
</dbReference>
<evidence type="ECO:0000256" key="3">
    <source>
        <dbReference type="ARBA" id="ARBA00023085"/>
    </source>
</evidence>
<sequence length="591" mass="66861">MASLNPWGKLDEVQNERLMARRKTRKRITFIAISFIILVSIIVGAVVGGVSHNNNKSSQQNDNVLSISSTIRAVCNLILYPDSCISSLSPYAAKFNALKPQDIYKIGTKTSKELWVALERKYKTEDAGIKKFLVARFLDFKMMDSKSVVSQVQELQVIIHDPLAEGYSDANWITGSNEVKSTSEYVFTISGGAVSWKSFKQTCIARSTMQSEFITLDKAGEEVEWLRNFLEDISYCPKPVAPICIHCDSQAIIGRAGSMMYNVKMTTESQMMDATTSMRANNIATSSHANAPPTMAPAKKTRKFSGIDFKRWQQKMFFYLTTLCLQRFTRKDSPEMQPFSKRHTDSWKDMTVYERIESLMNRHEFTAKILHTRIYCGYNKIRVNAVVAKDCSGKYKTIKAALKVAPDKSKKRFVIYVKKGIYIENVRVQKTKWNIMIIGDGKDATVVSGNRNFIDGTPTFQSATFVRQKSSLSSKLLQLDFETALNLFNLVSPHHWTIEPKRLGKYGIHGWLRSFIHPNGWMPWVGTTAPSTIFYAEHNNFGPGAKTNKRVNWKGLKLKLTSKIVSKFTVKPFTQGDKWLPATGVPFKAGL</sequence>
<evidence type="ECO:0000256" key="6">
    <source>
        <dbReference type="SAM" id="Phobius"/>
    </source>
</evidence>
<dbReference type="AlphaFoldDB" id="A0A2G2YL38"/>
<keyword evidence="3" id="KW-0063">Aspartyl esterase</keyword>
<feature type="domain" description="Pectinesterase catalytic" evidence="7">
    <location>
        <begin position="511"/>
        <end position="577"/>
    </location>
</feature>
<dbReference type="GO" id="GO:0046910">
    <property type="term" value="F:pectinesterase inhibitor activity"/>
    <property type="evidence" value="ECO:0000318"/>
    <property type="project" value="GO_Central"/>
</dbReference>
<protein>
    <recommendedName>
        <fullName evidence="7">Pectinesterase catalytic domain-containing protein</fullName>
    </recommendedName>
</protein>
<dbReference type="GO" id="GO:0042545">
    <property type="term" value="P:cell wall modification"/>
    <property type="evidence" value="ECO:0007669"/>
    <property type="project" value="InterPro"/>
</dbReference>
<evidence type="ECO:0000256" key="1">
    <source>
        <dbReference type="ARBA" id="ARBA00005184"/>
    </source>
</evidence>